<dbReference type="EMBL" id="LT840185">
    <property type="protein sequence ID" value="SMF61564.1"/>
    <property type="molecule type" value="Genomic_DNA"/>
</dbReference>
<evidence type="ECO:0000259" key="10">
    <source>
        <dbReference type="SMART" id="SM00986"/>
    </source>
</evidence>
<dbReference type="InterPro" id="IPR025404">
    <property type="entry name" value="DUF4130"/>
</dbReference>
<dbReference type="CDD" id="cd10030">
    <property type="entry name" value="UDG-F4_TTUDGA_SPO1dp_like"/>
    <property type="match status" value="1"/>
</dbReference>
<proteinExistence type="inferred from homology"/>
<feature type="domain" description="Uracil-DNA glycosylase-like" evidence="10">
    <location>
        <begin position="313"/>
        <end position="473"/>
    </location>
</feature>
<dbReference type="GO" id="GO:0051539">
    <property type="term" value="F:4 iron, 4 sulfur cluster binding"/>
    <property type="evidence" value="ECO:0007669"/>
    <property type="project" value="UniProtKB-KW"/>
</dbReference>
<evidence type="ECO:0000256" key="2">
    <source>
        <dbReference type="ARBA" id="ARBA00019403"/>
    </source>
</evidence>
<gene>
    <name evidence="11" type="ORF">SAMN06295910_0555</name>
</gene>
<dbReference type="SUPFAM" id="SSF52141">
    <property type="entry name" value="Uracil-DNA glycosylase-like"/>
    <property type="match status" value="1"/>
</dbReference>
<dbReference type="STRING" id="941907.SAMN06295910_0555"/>
<reference evidence="12" key="1">
    <citation type="submission" date="2017-04" db="EMBL/GenBank/DDBJ databases">
        <authorList>
            <person name="Varghese N."/>
            <person name="Submissions S."/>
        </authorList>
    </citation>
    <scope>NUCLEOTIDE SEQUENCE [LARGE SCALE GENOMIC DNA]</scope>
    <source>
        <strain evidence="12">Dd16</strain>
    </source>
</reference>
<evidence type="ECO:0000256" key="7">
    <source>
        <dbReference type="ARBA" id="ARBA00023004"/>
    </source>
</evidence>
<dbReference type="PANTHER" id="PTHR33693">
    <property type="entry name" value="TYPE-5 URACIL-DNA GLYCOSYLASE"/>
    <property type="match status" value="1"/>
</dbReference>
<dbReference type="SMART" id="SM00987">
    <property type="entry name" value="UreE_C"/>
    <property type="match status" value="1"/>
</dbReference>
<sequence>MRTVTLTAEDDFDGWRDAARALALAGADPQEVIWQVGGATGDLFADPASAPSAPAGAFSVPRGFVDLASAAILHRDAERFALLYALLCRLRENPKALEDRADPLLRRIEGMAKEVRRDLHKMHAFVRFREMDDGEGGVRYVAWFEPDNHIVRRGAGFFARRFASMAWSILTPELSAHWDGAALSFSPGATRADAPEGDPIEETWKTYYASIFNPARVKVKAMTKEMPKKYWKNMPETALVGGLIAGAQARETEMVARSETKVAAQAAGVVEAKTAERAIEPGGNALKAWEALMEEARGCRRCPLWQPATQTVFGEGPLDAAILFVGEQPGDQEDLAGRPFVGPAGQLFDRALAEAGVDRAATYVSNAVKHFKYEQRGKRRIHSKPNGAEVEACRWWIERERELIRPPVTVALGATAALSLFRKQVTITRMRGQPHVLADGSEAWVTVHPSFLLRIPEEDRKRTEYARFVEDLARIGARAKELAG</sequence>
<name>A0A1X7FZM1_9SPHN</name>
<dbReference type="GO" id="GO:0097506">
    <property type="term" value="F:deaminated base DNA N-glycosylase activity"/>
    <property type="evidence" value="ECO:0007669"/>
    <property type="project" value="UniProtKB-ARBA"/>
</dbReference>
<evidence type="ECO:0000313" key="12">
    <source>
        <dbReference type="Proteomes" id="UP000192934"/>
    </source>
</evidence>
<dbReference type="InterPro" id="IPR005273">
    <property type="entry name" value="Ura-DNA_glyco_family4"/>
</dbReference>
<keyword evidence="5" id="KW-0227">DNA damage</keyword>
<organism evidence="11 12">
    <name type="scientific">Allosphingosinicella indica</name>
    <dbReference type="NCBI Taxonomy" id="941907"/>
    <lineage>
        <taxon>Bacteria</taxon>
        <taxon>Pseudomonadati</taxon>
        <taxon>Pseudomonadota</taxon>
        <taxon>Alphaproteobacteria</taxon>
        <taxon>Sphingomonadales</taxon>
        <taxon>Sphingomonadaceae</taxon>
        <taxon>Allosphingosinicella</taxon>
    </lineage>
</organism>
<keyword evidence="9" id="KW-0234">DNA repair</keyword>
<dbReference type="PANTHER" id="PTHR33693:SF9">
    <property type="entry name" value="TYPE-4 URACIL-DNA GLYCOSYLASE"/>
    <property type="match status" value="1"/>
</dbReference>
<keyword evidence="4" id="KW-0479">Metal-binding</keyword>
<dbReference type="NCBIfam" id="TIGR03915">
    <property type="entry name" value="SAM_7_link_chp"/>
    <property type="match status" value="1"/>
</dbReference>
<dbReference type="OrthoDB" id="5290748at2"/>
<keyword evidence="8" id="KW-0411">Iron-sulfur</keyword>
<protein>
    <recommendedName>
        <fullName evidence="2">Type-4 uracil-DNA glycosylase</fullName>
    </recommendedName>
</protein>
<accession>A0A1X7FZM1</accession>
<keyword evidence="12" id="KW-1185">Reference proteome</keyword>
<dbReference type="InterPro" id="IPR023875">
    <property type="entry name" value="DNA_repair_put"/>
</dbReference>
<evidence type="ECO:0000256" key="5">
    <source>
        <dbReference type="ARBA" id="ARBA00022763"/>
    </source>
</evidence>
<evidence type="ECO:0000256" key="4">
    <source>
        <dbReference type="ARBA" id="ARBA00022723"/>
    </source>
</evidence>
<keyword evidence="7" id="KW-0408">Iron</keyword>
<dbReference type="InterPro" id="IPR051536">
    <property type="entry name" value="UDG_Type-4/5"/>
</dbReference>
<dbReference type="Pfam" id="PF03167">
    <property type="entry name" value="UDG"/>
    <property type="match status" value="1"/>
</dbReference>
<dbReference type="Pfam" id="PF13566">
    <property type="entry name" value="DUF4130"/>
    <property type="match status" value="1"/>
</dbReference>
<dbReference type="SMART" id="SM00986">
    <property type="entry name" value="UDG"/>
    <property type="match status" value="1"/>
</dbReference>
<dbReference type="NCBIfam" id="TIGR00758">
    <property type="entry name" value="UDG_fam4"/>
    <property type="match status" value="1"/>
</dbReference>
<comment type="similarity">
    <text evidence="1">Belongs to the uracil-DNA glycosylase (UDG) superfamily. Type 4 (UDGa) family.</text>
</comment>
<keyword evidence="6" id="KW-0378">Hydrolase</keyword>
<evidence type="ECO:0000256" key="1">
    <source>
        <dbReference type="ARBA" id="ARBA00006521"/>
    </source>
</evidence>
<evidence type="ECO:0000256" key="9">
    <source>
        <dbReference type="ARBA" id="ARBA00023204"/>
    </source>
</evidence>
<evidence type="ECO:0000313" key="11">
    <source>
        <dbReference type="EMBL" id="SMF61564.1"/>
    </source>
</evidence>
<dbReference type="RefSeq" id="WP_085217416.1">
    <property type="nucleotide sequence ID" value="NZ_LT840185.1"/>
</dbReference>
<dbReference type="Gene3D" id="3.40.470.10">
    <property type="entry name" value="Uracil-DNA glycosylase-like domain"/>
    <property type="match status" value="1"/>
</dbReference>
<dbReference type="GO" id="GO:0046872">
    <property type="term" value="F:metal ion binding"/>
    <property type="evidence" value="ECO:0007669"/>
    <property type="project" value="UniProtKB-KW"/>
</dbReference>
<evidence type="ECO:0000256" key="8">
    <source>
        <dbReference type="ARBA" id="ARBA00023014"/>
    </source>
</evidence>
<dbReference type="InterPro" id="IPR005122">
    <property type="entry name" value="Uracil-DNA_glycosylase-like"/>
</dbReference>
<evidence type="ECO:0000256" key="3">
    <source>
        <dbReference type="ARBA" id="ARBA00022485"/>
    </source>
</evidence>
<dbReference type="Proteomes" id="UP000192934">
    <property type="component" value="Chromosome I"/>
</dbReference>
<dbReference type="AlphaFoldDB" id="A0A1X7FZM1"/>
<dbReference type="GO" id="GO:0006281">
    <property type="term" value="P:DNA repair"/>
    <property type="evidence" value="ECO:0007669"/>
    <property type="project" value="UniProtKB-KW"/>
</dbReference>
<dbReference type="NCBIfam" id="TIGR03914">
    <property type="entry name" value="UDG_fam_dom"/>
    <property type="match status" value="1"/>
</dbReference>
<evidence type="ECO:0000256" key="6">
    <source>
        <dbReference type="ARBA" id="ARBA00022801"/>
    </source>
</evidence>
<keyword evidence="3" id="KW-0004">4Fe-4S</keyword>
<dbReference type="InterPro" id="IPR036895">
    <property type="entry name" value="Uracil-DNA_glycosylase-like_sf"/>
</dbReference>